<feature type="compositionally biased region" description="Basic and acidic residues" evidence="2">
    <location>
        <begin position="178"/>
        <end position="194"/>
    </location>
</feature>
<dbReference type="AlphaFoldDB" id="A0A8J4B0P1"/>
<feature type="region of interest" description="Disordered" evidence="2">
    <location>
        <begin position="298"/>
        <end position="436"/>
    </location>
</feature>
<feature type="compositionally biased region" description="Polar residues" evidence="2">
    <location>
        <begin position="240"/>
        <end position="249"/>
    </location>
</feature>
<evidence type="ECO:0000313" key="3">
    <source>
        <dbReference type="EMBL" id="GIL51719.1"/>
    </source>
</evidence>
<comment type="caution">
    <text evidence="3">The sequence shown here is derived from an EMBL/GenBank/DDBJ whole genome shotgun (WGS) entry which is preliminary data.</text>
</comment>
<protein>
    <submittedName>
        <fullName evidence="3">Uncharacterized protein</fullName>
    </submittedName>
</protein>
<feature type="region of interest" description="Disordered" evidence="2">
    <location>
        <begin position="239"/>
        <end position="284"/>
    </location>
</feature>
<gene>
    <name evidence="3" type="ORF">Vafri_7654</name>
</gene>
<keyword evidence="1" id="KW-0175">Coiled coil</keyword>
<evidence type="ECO:0000313" key="4">
    <source>
        <dbReference type="Proteomes" id="UP000747399"/>
    </source>
</evidence>
<dbReference type="Proteomes" id="UP000747399">
    <property type="component" value="Unassembled WGS sequence"/>
</dbReference>
<feature type="coiled-coil region" evidence="1">
    <location>
        <begin position="45"/>
        <end position="118"/>
    </location>
</feature>
<feature type="compositionally biased region" description="Basic and acidic residues" evidence="2">
    <location>
        <begin position="273"/>
        <end position="284"/>
    </location>
</feature>
<proteinExistence type="predicted"/>
<organism evidence="3 4">
    <name type="scientific">Volvox africanus</name>
    <dbReference type="NCBI Taxonomy" id="51714"/>
    <lineage>
        <taxon>Eukaryota</taxon>
        <taxon>Viridiplantae</taxon>
        <taxon>Chlorophyta</taxon>
        <taxon>core chlorophytes</taxon>
        <taxon>Chlorophyceae</taxon>
        <taxon>CS clade</taxon>
        <taxon>Chlamydomonadales</taxon>
        <taxon>Volvocaceae</taxon>
        <taxon>Volvox</taxon>
    </lineage>
</organism>
<sequence>MEDDLYGCVETTTVAEGSLESTLYEGLFLGLSSLGHHETYLQHKVNELEGLLRERNEELHKLKGQLEDRNQQLHDVTAERDVLLRNISCLYNTAKEEMARKQAEINSLRADVAAARQQQQHVQRPIQRDLQLCCPTLPAGVEALRSTGQALPAIITGSKRSRDAAMEASTQGNNGPRSEAEEAGAKRPRCHDIRYGPAADNGVKEDTGVRQPKRISPQIQPGKKFVTTSALVEARGHGNCQISCSTGRPRSSEGGASDDRAQRPGIHQVSNHRANENGNGRHESHGFAIAMSMGELNASTRGSEGGASHRASHSTYNRAGYLESSRDNIRERLRGREGPGDFRARELHESTRCGHENSQRERDQQRLGRRANPSDVDASGPRLLERSAGTGTGRDRDLERLKDRGSVIGDRARELHGSERSGGRSRQERERPLARD</sequence>
<feature type="region of interest" description="Disordered" evidence="2">
    <location>
        <begin position="155"/>
        <end position="222"/>
    </location>
</feature>
<evidence type="ECO:0000256" key="1">
    <source>
        <dbReference type="SAM" id="Coils"/>
    </source>
</evidence>
<reference evidence="3" key="1">
    <citation type="journal article" date="2021" name="Proc. Natl. Acad. Sci. U.S.A.">
        <title>Three genomes in the algal genus Volvox reveal the fate of a haploid sex-determining region after a transition to homothallism.</title>
        <authorList>
            <person name="Yamamoto K."/>
            <person name="Hamaji T."/>
            <person name="Kawai-Toyooka H."/>
            <person name="Matsuzaki R."/>
            <person name="Takahashi F."/>
            <person name="Nishimura Y."/>
            <person name="Kawachi M."/>
            <person name="Noguchi H."/>
            <person name="Minakuchi Y."/>
            <person name="Umen J.G."/>
            <person name="Toyoda A."/>
            <person name="Nozaki H."/>
        </authorList>
    </citation>
    <scope>NUCLEOTIDE SEQUENCE</scope>
    <source>
        <strain evidence="3">NIES-3780</strain>
    </source>
</reference>
<name>A0A8J4B0P1_9CHLO</name>
<evidence type="ECO:0000256" key="2">
    <source>
        <dbReference type="SAM" id="MobiDB-lite"/>
    </source>
</evidence>
<feature type="compositionally biased region" description="Basic and acidic residues" evidence="2">
    <location>
        <begin position="393"/>
        <end position="436"/>
    </location>
</feature>
<keyword evidence="4" id="KW-1185">Reference proteome</keyword>
<accession>A0A8J4B0P1</accession>
<dbReference type="EMBL" id="BNCO01000011">
    <property type="protein sequence ID" value="GIL51719.1"/>
    <property type="molecule type" value="Genomic_DNA"/>
</dbReference>
<feature type="compositionally biased region" description="Basic and acidic residues" evidence="2">
    <location>
        <begin position="324"/>
        <end position="366"/>
    </location>
</feature>